<dbReference type="EMBL" id="CAADRP010002052">
    <property type="protein sequence ID" value="VFU60243.1"/>
    <property type="molecule type" value="Genomic_DNA"/>
</dbReference>
<evidence type="ECO:0000313" key="1">
    <source>
        <dbReference type="EMBL" id="VFU60243.1"/>
    </source>
</evidence>
<reference evidence="1" key="1">
    <citation type="submission" date="2019-03" db="EMBL/GenBank/DDBJ databases">
        <authorList>
            <person name="Mank J."/>
            <person name="Almeida P."/>
        </authorList>
    </citation>
    <scope>NUCLEOTIDE SEQUENCE</scope>
    <source>
        <strain evidence="1">78183</strain>
    </source>
</reference>
<sequence length="69" mass="7449">MGICWSSLPDQKPNSLPIVPSTIDNLSAGDTCSVGDNSWLSVGSSNLTIMGVSSKWQFYSCLGKEQWHS</sequence>
<dbReference type="AlphaFoldDB" id="A0A6N2N0D6"/>
<accession>A0A6N2N0D6</accession>
<organism evidence="1">
    <name type="scientific">Salix viminalis</name>
    <name type="common">Common osier</name>
    <name type="synonym">Basket willow</name>
    <dbReference type="NCBI Taxonomy" id="40686"/>
    <lineage>
        <taxon>Eukaryota</taxon>
        <taxon>Viridiplantae</taxon>
        <taxon>Streptophyta</taxon>
        <taxon>Embryophyta</taxon>
        <taxon>Tracheophyta</taxon>
        <taxon>Spermatophyta</taxon>
        <taxon>Magnoliopsida</taxon>
        <taxon>eudicotyledons</taxon>
        <taxon>Gunneridae</taxon>
        <taxon>Pentapetalae</taxon>
        <taxon>rosids</taxon>
        <taxon>fabids</taxon>
        <taxon>Malpighiales</taxon>
        <taxon>Salicaceae</taxon>
        <taxon>Saliceae</taxon>
        <taxon>Salix</taxon>
    </lineage>
</organism>
<proteinExistence type="predicted"/>
<gene>
    <name evidence="1" type="ORF">SVIM_LOCUS446402</name>
</gene>
<name>A0A6N2N0D6_SALVM</name>
<protein>
    <submittedName>
        <fullName evidence="1">Uncharacterized protein</fullName>
    </submittedName>
</protein>